<evidence type="ECO:0000313" key="2">
    <source>
        <dbReference type="Proteomes" id="UP000295680"/>
    </source>
</evidence>
<dbReference type="EMBL" id="SLWS01000004">
    <property type="protein sequence ID" value="TCO59358.1"/>
    <property type="molecule type" value="Genomic_DNA"/>
</dbReference>
<dbReference type="AlphaFoldDB" id="A0A4R2JQA6"/>
<accession>A0A4R2JQA6</accession>
<protein>
    <submittedName>
        <fullName evidence="1">Uncharacterized protein</fullName>
    </submittedName>
</protein>
<dbReference type="Proteomes" id="UP000295680">
    <property type="component" value="Unassembled WGS sequence"/>
</dbReference>
<name>A0A4R2JQA6_9PSEU</name>
<comment type="caution">
    <text evidence="1">The sequence shown here is derived from an EMBL/GenBank/DDBJ whole genome shotgun (WGS) entry which is preliminary data.</text>
</comment>
<reference evidence="1 2" key="1">
    <citation type="submission" date="2019-03" db="EMBL/GenBank/DDBJ databases">
        <title>Genomic Encyclopedia of Type Strains, Phase IV (KMG-IV): sequencing the most valuable type-strain genomes for metagenomic binning, comparative biology and taxonomic classification.</title>
        <authorList>
            <person name="Goeker M."/>
        </authorList>
    </citation>
    <scope>NUCLEOTIDE SEQUENCE [LARGE SCALE GENOMIC DNA]</scope>
    <source>
        <strain evidence="1 2">DSM 45934</strain>
    </source>
</reference>
<organism evidence="1 2">
    <name type="scientific">Actinocrispum wychmicini</name>
    <dbReference type="NCBI Taxonomy" id="1213861"/>
    <lineage>
        <taxon>Bacteria</taxon>
        <taxon>Bacillati</taxon>
        <taxon>Actinomycetota</taxon>
        <taxon>Actinomycetes</taxon>
        <taxon>Pseudonocardiales</taxon>
        <taxon>Pseudonocardiaceae</taxon>
        <taxon>Actinocrispum</taxon>
    </lineage>
</organism>
<sequence>MPVYPSPDCTGTPFDTVNSANENTKVKGYFYDD</sequence>
<proteinExistence type="predicted"/>
<evidence type="ECO:0000313" key="1">
    <source>
        <dbReference type="EMBL" id="TCO59358.1"/>
    </source>
</evidence>
<gene>
    <name evidence="1" type="ORF">EV192_104199</name>
</gene>
<keyword evidence="2" id="KW-1185">Reference proteome</keyword>